<dbReference type="InterPro" id="IPR016067">
    <property type="entry name" value="S-AdoMet_deCO2ase_core"/>
</dbReference>
<evidence type="ECO:0000256" key="8">
    <source>
        <dbReference type="ARBA" id="ARBA00023066"/>
    </source>
</evidence>
<keyword evidence="7" id="KW-0068">Autocatalytic cleavage</keyword>
<evidence type="ECO:0000313" key="15">
    <source>
        <dbReference type="EMBL" id="KAK9275956.1"/>
    </source>
</evidence>
<dbReference type="Gene3D" id="3.60.90.10">
    <property type="entry name" value="S-adenosylmethionine decarboxylase"/>
    <property type="match status" value="1"/>
</dbReference>
<dbReference type="FunFam" id="3.30.360.50:FF:000001">
    <property type="entry name" value="S-adenosylmethionine decarboxylase proenzyme"/>
    <property type="match status" value="1"/>
</dbReference>
<dbReference type="EC" id="4.1.1.50" evidence="4"/>
<evidence type="ECO:0000256" key="12">
    <source>
        <dbReference type="ARBA" id="ARBA00023270"/>
    </source>
</evidence>
<evidence type="ECO:0000256" key="13">
    <source>
        <dbReference type="ARBA" id="ARBA00023317"/>
    </source>
</evidence>
<gene>
    <name evidence="15" type="ORF">L1049_023231</name>
</gene>
<comment type="similarity">
    <text evidence="3">Belongs to the eukaryotic AdoMetDC family.</text>
</comment>
<dbReference type="Gene3D" id="3.30.360.50">
    <property type="entry name" value="S-adenosylmethionine decarboxylase"/>
    <property type="match status" value="1"/>
</dbReference>
<evidence type="ECO:0000256" key="7">
    <source>
        <dbReference type="ARBA" id="ARBA00022813"/>
    </source>
</evidence>
<organism evidence="15 16">
    <name type="scientific">Liquidambar formosana</name>
    <name type="common">Formosan gum</name>
    <dbReference type="NCBI Taxonomy" id="63359"/>
    <lineage>
        <taxon>Eukaryota</taxon>
        <taxon>Viridiplantae</taxon>
        <taxon>Streptophyta</taxon>
        <taxon>Embryophyta</taxon>
        <taxon>Tracheophyta</taxon>
        <taxon>Spermatophyta</taxon>
        <taxon>Magnoliopsida</taxon>
        <taxon>eudicotyledons</taxon>
        <taxon>Gunneridae</taxon>
        <taxon>Pentapetalae</taxon>
        <taxon>Saxifragales</taxon>
        <taxon>Altingiaceae</taxon>
        <taxon>Liquidambar</taxon>
    </lineage>
</organism>
<dbReference type="InterPro" id="IPR018166">
    <property type="entry name" value="S-AdoMet_deCO2ase_CS"/>
</dbReference>
<keyword evidence="13" id="KW-0670">Pyruvate</keyword>
<dbReference type="FunFam" id="3.60.90.10:FF:000002">
    <property type="entry name" value="S-adenosylmethionine decarboxylase proenzyme"/>
    <property type="match status" value="1"/>
</dbReference>
<evidence type="ECO:0000256" key="5">
    <source>
        <dbReference type="ARBA" id="ARBA00022691"/>
    </source>
</evidence>
<keyword evidence="10" id="KW-0865">Zymogen</keyword>
<evidence type="ECO:0000256" key="2">
    <source>
        <dbReference type="ARBA" id="ARBA00004911"/>
    </source>
</evidence>
<dbReference type="PROSITE" id="PS01336">
    <property type="entry name" value="ADOMETDC"/>
    <property type="match status" value="1"/>
</dbReference>
<proteinExistence type="inferred from homology"/>
<evidence type="ECO:0000256" key="3">
    <source>
        <dbReference type="ARBA" id="ARBA00008466"/>
    </source>
</evidence>
<dbReference type="PANTHER" id="PTHR11570">
    <property type="entry name" value="S-ADENOSYLMETHIONINE DECARBOXYLASE"/>
    <property type="match status" value="1"/>
</dbReference>
<dbReference type="GO" id="GO:0099402">
    <property type="term" value="P:plant organ development"/>
    <property type="evidence" value="ECO:0007669"/>
    <property type="project" value="UniProtKB-ARBA"/>
</dbReference>
<dbReference type="SUPFAM" id="SSF56276">
    <property type="entry name" value="S-adenosylmethionine decarboxylase"/>
    <property type="match status" value="1"/>
</dbReference>
<dbReference type="EMBL" id="JBBPBK010000011">
    <property type="protein sequence ID" value="KAK9275956.1"/>
    <property type="molecule type" value="Genomic_DNA"/>
</dbReference>
<dbReference type="GO" id="GO:0004014">
    <property type="term" value="F:adenosylmethionine decarboxylase activity"/>
    <property type="evidence" value="ECO:0007669"/>
    <property type="project" value="UniProtKB-EC"/>
</dbReference>
<dbReference type="NCBIfam" id="TIGR00535">
    <property type="entry name" value="SAM_DCase"/>
    <property type="match status" value="1"/>
</dbReference>
<dbReference type="AlphaFoldDB" id="A0AAP0RFM4"/>
<keyword evidence="16" id="KW-1185">Reference proteome</keyword>
<dbReference type="GO" id="GO:0008295">
    <property type="term" value="P:spermidine biosynthetic process"/>
    <property type="evidence" value="ECO:0007669"/>
    <property type="project" value="UniProtKB-KW"/>
</dbReference>
<evidence type="ECO:0000256" key="10">
    <source>
        <dbReference type="ARBA" id="ARBA00023145"/>
    </source>
</evidence>
<keyword evidence="5" id="KW-0949">S-adenosyl-L-methionine</keyword>
<protein>
    <recommendedName>
        <fullName evidence="4">adenosylmethionine decarboxylase</fullName>
        <ecNumber evidence="4">4.1.1.50</ecNumber>
    </recommendedName>
</protein>
<keyword evidence="12" id="KW-0704">Schiff base</keyword>
<keyword evidence="11" id="KW-0456">Lyase</keyword>
<dbReference type="GO" id="GO:0006597">
    <property type="term" value="P:spermine biosynthetic process"/>
    <property type="evidence" value="ECO:0007669"/>
    <property type="project" value="InterPro"/>
</dbReference>
<comment type="catalytic activity">
    <reaction evidence="14">
        <text>S-adenosyl-L-methionine + H(+) = S-adenosyl 3-(methylsulfanyl)propylamine + CO2</text>
        <dbReference type="Rhea" id="RHEA:15981"/>
        <dbReference type="ChEBI" id="CHEBI:15378"/>
        <dbReference type="ChEBI" id="CHEBI:16526"/>
        <dbReference type="ChEBI" id="CHEBI:57443"/>
        <dbReference type="ChEBI" id="CHEBI:59789"/>
        <dbReference type="EC" id="4.1.1.50"/>
    </reaction>
</comment>
<dbReference type="Proteomes" id="UP001415857">
    <property type="component" value="Unassembled WGS sequence"/>
</dbReference>
<keyword evidence="8" id="KW-0745">Spermidine biosynthesis</keyword>
<accession>A0AAP0RFM4</accession>
<evidence type="ECO:0000256" key="1">
    <source>
        <dbReference type="ARBA" id="ARBA00001928"/>
    </source>
</evidence>
<comment type="pathway">
    <text evidence="2">Amine and polyamine biosynthesis; S-adenosylmethioninamine biosynthesis; S-adenosylmethioninamine from S-adenosyl-L-methionine: step 1/1.</text>
</comment>
<keyword evidence="9" id="KW-0620">Polyamine biosynthesis</keyword>
<reference evidence="15 16" key="1">
    <citation type="journal article" date="2024" name="Plant J.">
        <title>Genome sequences and population genomics reveal climatic adaptation and genomic divergence between two closely related sweetgum species.</title>
        <authorList>
            <person name="Xu W.Q."/>
            <person name="Ren C.Q."/>
            <person name="Zhang X.Y."/>
            <person name="Comes H.P."/>
            <person name="Liu X.H."/>
            <person name="Li Y.G."/>
            <person name="Kettle C.J."/>
            <person name="Jalonen R."/>
            <person name="Gaisberger H."/>
            <person name="Ma Y.Z."/>
            <person name="Qiu Y.X."/>
        </authorList>
    </citation>
    <scope>NUCLEOTIDE SEQUENCE [LARGE SCALE GENOMIC DNA]</scope>
    <source>
        <strain evidence="15">Hangzhou</strain>
    </source>
</reference>
<evidence type="ECO:0000256" key="6">
    <source>
        <dbReference type="ARBA" id="ARBA00022793"/>
    </source>
</evidence>
<dbReference type="Pfam" id="PF01536">
    <property type="entry name" value="SAM_decarbox"/>
    <property type="match status" value="1"/>
</dbReference>
<comment type="cofactor">
    <cofactor evidence="1">
        <name>pyruvate</name>
        <dbReference type="ChEBI" id="CHEBI:15361"/>
    </cofactor>
</comment>
<evidence type="ECO:0000256" key="14">
    <source>
        <dbReference type="ARBA" id="ARBA00048112"/>
    </source>
</evidence>
<comment type="caution">
    <text evidence="15">The sequence shown here is derived from an EMBL/GenBank/DDBJ whole genome shotgun (WGS) entry which is preliminary data.</text>
</comment>
<evidence type="ECO:0000256" key="4">
    <source>
        <dbReference type="ARBA" id="ARBA00012357"/>
    </source>
</evidence>
<dbReference type="InterPro" id="IPR048283">
    <property type="entry name" value="AdoMetDC-like"/>
</dbReference>
<dbReference type="GO" id="GO:0005829">
    <property type="term" value="C:cytosol"/>
    <property type="evidence" value="ECO:0007669"/>
    <property type="project" value="TreeGrafter"/>
</dbReference>
<sequence>MAVLTGNHHDPPPPSPIGFEGYEKRLEITFSEPPIFVDPKGLGLRALTRSQIDSILEPACCTIVAQLSNSVFDSYVLSESSLFVYPFKIILKTCGTTKLLLSIPPILELAESLSLTVFSAKYSRGSFIFPNAQPTPHRNFSEEVAVLNRFFGHLPSGGKAYVMGDPAISNRNWHIYSASMDPPKSPFANEQTAGITLEMCMTGLDRDKASVFFKKSEENSANEMTKMSGISDILPSHVICDFEFDPCGYSMNGIDGPALSTVHVTPEDGFSYASYEAMGFDPGSVKFEPLVQRVLSCFGPSEFSVAVTCHGGAEEWALGFADVEGYPCENVVKQELPGGGCVVYLTFVEKAKGCAVGSPKSILHCWKDAVEEGDEEEEGLCGSR</sequence>
<evidence type="ECO:0000313" key="16">
    <source>
        <dbReference type="Proteomes" id="UP001415857"/>
    </source>
</evidence>
<dbReference type="PANTHER" id="PTHR11570:SF0">
    <property type="entry name" value="S-ADENOSYLMETHIONINE DECARBOXYLASE PROENZYME"/>
    <property type="match status" value="1"/>
</dbReference>
<keyword evidence="6" id="KW-0210">Decarboxylase</keyword>
<evidence type="ECO:0000256" key="11">
    <source>
        <dbReference type="ARBA" id="ARBA00023239"/>
    </source>
</evidence>
<evidence type="ECO:0000256" key="9">
    <source>
        <dbReference type="ARBA" id="ARBA00023115"/>
    </source>
</evidence>
<name>A0AAP0RFM4_LIQFO</name>
<dbReference type="InterPro" id="IPR001985">
    <property type="entry name" value="S-AdoMet_decarboxylase_euk"/>
</dbReference>